<dbReference type="Pfam" id="PF02518">
    <property type="entry name" value="HATPase_c"/>
    <property type="match status" value="1"/>
</dbReference>
<dbReference type="KEGG" id="aswu:HUW51_11790"/>
<evidence type="ECO:0000256" key="4">
    <source>
        <dbReference type="PROSITE-ProRule" id="PRU00339"/>
    </source>
</evidence>
<dbReference type="InterPro" id="IPR011712">
    <property type="entry name" value="Sig_transdc_His_kin_sub3_dim/P"/>
</dbReference>
<dbReference type="InterPro" id="IPR019734">
    <property type="entry name" value="TPR_rpt"/>
</dbReference>
<protein>
    <recommendedName>
        <fullName evidence="7">Histidine kinase domain-containing protein</fullName>
    </recommendedName>
</protein>
<evidence type="ECO:0000256" key="5">
    <source>
        <dbReference type="SAM" id="Coils"/>
    </source>
</evidence>
<evidence type="ECO:0000256" key="2">
    <source>
        <dbReference type="ARBA" id="ARBA00022777"/>
    </source>
</evidence>
<dbReference type="CDD" id="cd16917">
    <property type="entry name" value="HATPase_UhpB-NarQ-NarX-like"/>
    <property type="match status" value="1"/>
</dbReference>
<feature type="domain" description="Histidine kinase" evidence="7">
    <location>
        <begin position="474"/>
        <end position="662"/>
    </location>
</feature>
<dbReference type="PROSITE" id="PS50005">
    <property type="entry name" value="TPR"/>
    <property type="match status" value="1"/>
</dbReference>
<keyword evidence="2" id="KW-0418">Kinase</keyword>
<feature type="repeat" description="TPR" evidence="4">
    <location>
        <begin position="345"/>
        <end position="378"/>
    </location>
</feature>
<evidence type="ECO:0000256" key="6">
    <source>
        <dbReference type="SAM" id="Phobius"/>
    </source>
</evidence>
<keyword evidence="9" id="KW-1185">Reference proteome</keyword>
<dbReference type="InterPro" id="IPR011990">
    <property type="entry name" value="TPR-like_helical_dom_sf"/>
</dbReference>
<dbReference type="AlphaFoldDB" id="A0A7G7G885"/>
<dbReference type="EMBL" id="CP055156">
    <property type="protein sequence ID" value="QNF33369.1"/>
    <property type="molecule type" value="Genomic_DNA"/>
</dbReference>
<keyword evidence="6" id="KW-1133">Transmembrane helix</keyword>
<dbReference type="InterPro" id="IPR005467">
    <property type="entry name" value="His_kinase_dom"/>
</dbReference>
<name>A0A7G7G885_9BACT</name>
<evidence type="ECO:0000313" key="9">
    <source>
        <dbReference type="Proteomes" id="UP000515237"/>
    </source>
</evidence>
<dbReference type="GO" id="GO:0016020">
    <property type="term" value="C:membrane"/>
    <property type="evidence" value="ECO:0007669"/>
    <property type="project" value="InterPro"/>
</dbReference>
<organism evidence="8 9">
    <name type="scientific">Adhaeribacter swui</name>
    <dbReference type="NCBI Taxonomy" id="2086471"/>
    <lineage>
        <taxon>Bacteria</taxon>
        <taxon>Pseudomonadati</taxon>
        <taxon>Bacteroidota</taxon>
        <taxon>Cytophagia</taxon>
        <taxon>Cytophagales</taxon>
        <taxon>Hymenobacteraceae</taxon>
        <taxon>Adhaeribacter</taxon>
    </lineage>
</organism>
<keyword evidence="3" id="KW-0902">Two-component regulatory system</keyword>
<dbReference type="PANTHER" id="PTHR24421">
    <property type="entry name" value="NITRATE/NITRITE SENSOR PROTEIN NARX-RELATED"/>
    <property type="match status" value="1"/>
</dbReference>
<proteinExistence type="predicted"/>
<dbReference type="GO" id="GO:0046983">
    <property type="term" value="F:protein dimerization activity"/>
    <property type="evidence" value="ECO:0007669"/>
    <property type="project" value="InterPro"/>
</dbReference>
<feature type="coiled-coil region" evidence="5">
    <location>
        <begin position="387"/>
        <end position="416"/>
    </location>
</feature>
<keyword evidence="4" id="KW-0802">TPR repeat</keyword>
<dbReference type="SMART" id="SM00387">
    <property type="entry name" value="HATPase_c"/>
    <property type="match status" value="1"/>
</dbReference>
<dbReference type="Proteomes" id="UP000515237">
    <property type="component" value="Chromosome"/>
</dbReference>
<dbReference type="SUPFAM" id="SSF48452">
    <property type="entry name" value="TPR-like"/>
    <property type="match status" value="2"/>
</dbReference>
<dbReference type="Gene3D" id="1.20.5.1930">
    <property type="match status" value="1"/>
</dbReference>
<reference evidence="8 9" key="1">
    <citation type="journal article" date="2018" name="Int. J. Syst. Evol. Microbiol.">
        <title>Adhaeribacter swui sp. nov., isolated from wet mud.</title>
        <authorList>
            <person name="Kim D.U."/>
            <person name="Kim K.W."/>
            <person name="Kang M.S."/>
            <person name="Kim J.Y."/>
            <person name="Jang J.H."/>
            <person name="Kim M.K."/>
        </authorList>
    </citation>
    <scope>NUCLEOTIDE SEQUENCE [LARGE SCALE GENOMIC DNA]</scope>
    <source>
        <strain evidence="8 9">KCTC 52873</strain>
    </source>
</reference>
<dbReference type="InterPro" id="IPR003594">
    <property type="entry name" value="HATPase_dom"/>
</dbReference>
<dbReference type="Gene3D" id="1.25.40.10">
    <property type="entry name" value="Tetratricopeptide repeat domain"/>
    <property type="match status" value="3"/>
</dbReference>
<evidence type="ECO:0000313" key="8">
    <source>
        <dbReference type="EMBL" id="QNF33369.1"/>
    </source>
</evidence>
<feature type="transmembrane region" description="Helical" evidence="6">
    <location>
        <begin position="417"/>
        <end position="436"/>
    </location>
</feature>
<evidence type="ECO:0000256" key="3">
    <source>
        <dbReference type="ARBA" id="ARBA00023012"/>
    </source>
</evidence>
<evidence type="ECO:0000256" key="1">
    <source>
        <dbReference type="ARBA" id="ARBA00022679"/>
    </source>
</evidence>
<sequence length="675" mass="75525">MLVSSGSMQHWSYFYSISMKNFLLLLIPLFLILQIPVFAQNAELAKLLALPNDTLKVQELAGFAKKMVHQDKAASKQASSALLQVSQKINYVKGMAIGYSYLAFIDLESGKHAVAADLYNKAITYYRQAHDERGVAKCLGNMADIYESTGQGDRAVDARLAAVAILEKLLPTSKAPEDVMHSLAIQYNNFATTYADLFLNNEKAYTYLKKAEAICRQAQDTSQLIDVLGNLTSLLTEEGRVKEALTTGKEVFRLSKATQDNFHLATGYYSYGFVLNAMGQVDSAVTVLRQGLQYANQAKSDYRIFKATHLLALALKKQGKYPEVISILEQAYNGVAEDGALKYKSEIAAELGHAYFKIGNYKAAYQQLEQRFLLNDSVIQLANNQLIAEKETKYQTAQKEKQLAQKELLLQKSRQQVIYAIIFSIFALLVTAFIWVQYRNKRRLHKTQLQTLQQEKEIQLLQALMQGEEKERSRIAKDLHDGVAGMLAAVKMHLSVSKFEKQPEGYTKALELLNEATTEVRKTSHNLMPEVLLQYGLDAALNRYCTNINSAALQVNYYFIGEEQRFISSFELSVYRIVQELLNNIFKHSRATEATVQLSVREGVLSLSIEDNGVGFAKQPGQSGGMGLESLKRRIRTLNGNMELSTEDGGGVSAYLEFSTAGLQLKSPEPKTQFV</sequence>
<dbReference type="SUPFAM" id="SSF55874">
    <property type="entry name" value="ATPase domain of HSP90 chaperone/DNA topoisomerase II/histidine kinase"/>
    <property type="match status" value="1"/>
</dbReference>
<dbReference type="RefSeq" id="WP_228467016.1">
    <property type="nucleotide sequence ID" value="NZ_CP055156.1"/>
</dbReference>
<dbReference type="InterPro" id="IPR036890">
    <property type="entry name" value="HATPase_C_sf"/>
</dbReference>
<dbReference type="PROSITE" id="PS50109">
    <property type="entry name" value="HIS_KIN"/>
    <property type="match status" value="1"/>
</dbReference>
<dbReference type="SMART" id="SM00028">
    <property type="entry name" value="TPR"/>
    <property type="match status" value="5"/>
</dbReference>
<accession>A0A7G7G885</accession>
<dbReference type="Pfam" id="PF07730">
    <property type="entry name" value="HisKA_3"/>
    <property type="match status" value="1"/>
</dbReference>
<evidence type="ECO:0000259" key="7">
    <source>
        <dbReference type="PROSITE" id="PS50109"/>
    </source>
</evidence>
<dbReference type="InterPro" id="IPR050482">
    <property type="entry name" value="Sensor_HK_TwoCompSys"/>
</dbReference>
<keyword evidence="6" id="KW-0472">Membrane</keyword>
<dbReference type="Gene3D" id="3.30.565.10">
    <property type="entry name" value="Histidine kinase-like ATPase, C-terminal domain"/>
    <property type="match status" value="1"/>
</dbReference>
<gene>
    <name evidence="8" type="ORF">HUW51_11790</name>
</gene>
<keyword evidence="1" id="KW-0808">Transferase</keyword>
<keyword evidence="6" id="KW-0812">Transmembrane</keyword>
<keyword evidence="5" id="KW-0175">Coiled coil</keyword>
<dbReference type="GO" id="GO:0000155">
    <property type="term" value="F:phosphorelay sensor kinase activity"/>
    <property type="evidence" value="ECO:0007669"/>
    <property type="project" value="InterPro"/>
</dbReference>